<dbReference type="EMBL" id="JAPDFL010000001">
    <property type="protein sequence ID" value="MCW1932820.1"/>
    <property type="molecule type" value="Genomic_DNA"/>
</dbReference>
<evidence type="ECO:0008006" key="4">
    <source>
        <dbReference type="Google" id="ProtNLM"/>
    </source>
</evidence>
<comment type="caution">
    <text evidence="2">The sequence shown here is derived from an EMBL/GenBank/DDBJ whole genome shotgun (WGS) entry which is preliminary data.</text>
</comment>
<gene>
    <name evidence="2" type="ORF">OKW52_11285</name>
</gene>
<feature type="chain" id="PRO_5046821554" description="Cysteine rich repeat-containing protein" evidence="1">
    <location>
        <begin position="22"/>
        <end position="88"/>
    </location>
</feature>
<keyword evidence="1" id="KW-0732">Signal</keyword>
<protein>
    <recommendedName>
        <fullName evidence="4">Cysteine rich repeat-containing protein</fullName>
    </recommendedName>
</protein>
<evidence type="ECO:0000313" key="3">
    <source>
        <dbReference type="Proteomes" id="UP001208938"/>
    </source>
</evidence>
<evidence type="ECO:0000313" key="2">
    <source>
        <dbReference type="EMBL" id="MCW1932820.1"/>
    </source>
</evidence>
<accession>A0ABT3GZC1</accession>
<feature type="signal peptide" evidence="1">
    <location>
        <begin position="1"/>
        <end position="21"/>
    </location>
</feature>
<reference evidence="2 3" key="1">
    <citation type="submission" date="2022-10" db="EMBL/GenBank/DDBJ databases">
        <title>Pararhodobacter sp. nov., isolated from marine algae.</title>
        <authorList>
            <person name="Choi B.J."/>
            <person name="Kim J.M."/>
            <person name="Lee J.K."/>
            <person name="Choi D.G."/>
            <person name="Jeon C.O."/>
        </authorList>
    </citation>
    <scope>NUCLEOTIDE SEQUENCE [LARGE SCALE GENOMIC DNA]</scope>
    <source>
        <strain evidence="2 3">ZQ420</strain>
    </source>
</reference>
<dbReference type="Proteomes" id="UP001208938">
    <property type="component" value="Unassembled WGS sequence"/>
</dbReference>
<sequence>MRLSLVPALAIALFLPLTATAEGMDTFGEGACQQTCEVYRDCAYDALQAIYNGTFQGECRDYNSCGTRVEQCRAASGTCEQTCSDPRF</sequence>
<organism evidence="2 3">
    <name type="scientific">Pararhodobacter zhoushanensis</name>
    <dbReference type="NCBI Taxonomy" id="2479545"/>
    <lineage>
        <taxon>Bacteria</taxon>
        <taxon>Pseudomonadati</taxon>
        <taxon>Pseudomonadota</taxon>
        <taxon>Alphaproteobacteria</taxon>
        <taxon>Rhodobacterales</taxon>
        <taxon>Paracoccaceae</taxon>
        <taxon>Pararhodobacter</taxon>
    </lineage>
</organism>
<name>A0ABT3GZC1_9RHOB</name>
<keyword evidence="3" id="KW-1185">Reference proteome</keyword>
<evidence type="ECO:0000256" key="1">
    <source>
        <dbReference type="SAM" id="SignalP"/>
    </source>
</evidence>
<dbReference type="RefSeq" id="WP_264505790.1">
    <property type="nucleotide sequence ID" value="NZ_JAPDFL010000001.1"/>
</dbReference>
<proteinExistence type="predicted"/>